<dbReference type="PANTHER" id="PTHR43334:SF1">
    <property type="entry name" value="3-HYDROXYPROPIONATE--COA LIGASE [ADP-FORMING]"/>
    <property type="match status" value="1"/>
</dbReference>
<dbReference type="RefSeq" id="WP_188476994.1">
    <property type="nucleotide sequence ID" value="NZ_BMFJ01000001.1"/>
</dbReference>
<dbReference type="InterPro" id="IPR013815">
    <property type="entry name" value="ATP_grasp_subdomain_1"/>
</dbReference>
<evidence type="ECO:0000256" key="3">
    <source>
        <dbReference type="ARBA" id="ARBA00022741"/>
    </source>
</evidence>
<gene>
    <name evidence="6" type="primary">bioW</name>
    <name evidence="6" type="ORF">GCM10011360_14570</name>
</gene>
<sequence length="697" mass="70125">MSDLDALISPRRVALVGASDTAGRLTARPQAFLAANGFKGEVVPVNPRRDTVQGLPAAKSVAEAGAVDHAYILLDADPALEALADCAAAGVRVVSMLADGFAEAGPDGAARQARATAIAREAGIRLIGPNSTGVVHMPSGFVCTANAAFAARDIESGGLSVLSQSGSMIGTLASRGAPRGIGFAALVSLGNEAATDVGTLGSVLLDDPATQSFALFLETLRDPAALERFARDAHARGKPVVAYVIGQSDEGRELAVSHTGAIAGAKGALSALLRDIGIVEVTMLDALLETPGALVQAALPPARPRTATVLTTTGGGGGMVLDRISAAGATIAGCGAKARAALEPRGVPLGSGKLIDVTMAGAKADVMQAVVAALLADPETGLLVVAPGSSAQTRPDLTVEPLVAALRAAPEGHAPMVAMPLPHAPDALRLLSASGIPAFATPESVAEAVAAILSRPAPAERDMTPLPDAVTALLDAAPDGVMDEVAAGAVFDALGIRGPAQVVLPVDGRARDIPLRFPVVAKLVSSALPHKTEAGAIRLNLPDTEAVASAVQEMLARVEVPVSGVLVQEMAHGLGEALIGLTRDPCTGPMVTLAAGGVLAEVLGDAALRPAPATAEAARAMTEEIRSFAPLRGYRGYPTGDLGALANAVAALSRLALHPRVQEAEINPALIGADGVLRLDALVRLGPSGDGEPHRPA</sequence>
<dbReference type="SUPFAM" id="SSF51735">
    <property type="entry name" value="NAD(P)-binding Rossmann-fold domains"/>
    <property type="match status" value="1"/>
</dbReference>
<dbReference type="GO" id="GO:0016874">
    <property type="term" value="F:ligase activity"/>
    <property type="evidence" value="ECO:0007669"/>
    <property type="project" value="UniProtKB-KW"/>
</dbReference>
<name>A0A917EDV5_9RHOB</name>
<evidence type="ECO:0000313" key="7">
    <source>
        <dbReference type="Proteomes" id="UP000612855"/>
    </source>
</evidence>
<dbReference type="GO" id="GO:0006099">
    <property type="term" value="P:tricarboxylic acid cycle"/>
    <property type="evidence" value="ECO:0007669"/>
    <property type="project" value="UniProtKB-KW"/>
</dbReference>
<keyword evidence="4" id="KW-0067">ATP-binding</keyword>
<dbReference type="Proteomes" id="UP000612855">
    <property type="component" value="Unassembled WGS sequence"/>
</dbReference>
<dbReference type="PANTHER" id="PTHR43334">
    <property type="entry name" value="ACETATE--COA LIGASE [ADP-FORMING]"/>
    <property type="match status" value="1"/>
</dbReference>
<dbReference type="SUPFAM" id="SSF56059">
    <property type="entry name" value="Glutathione synthetase ATP-binding domain-like"/>
    <property type="match status" value="1"/>
</dbReference>
<keyword evidence="2 6" id="KW-0436">Ligase</keyword>
<dbReference type="InterPro" id="IPR036291">
    <property type="entry name" value="NAD(P)-bd_dom_sf"/>
</dbReference>
<comment type="caution">
    <text evidence="6">The sequence shown here is derived from an EMBL/GenBank/DDBJ whole genome shotgun (WGS) entry which is preliminary data.</text>
</comment>
<dbReference type="InterPro" id="IPR051538">
    <property type="entry name" value="Acyl-CoA_Synth/Transferase"/>
</dbReference>
<dbReference type="SUPFAM" id="SSF52210">
    <property type="entry name" value="Succinyl-CoA synthetase domains"/>
    <property type="match status" value="2"/>
</dbReference>
<keyword evidence="7" id="KW-1185">Reference proteome</keyword>
<dbReference type="InterPro" id="IPR032875">
    <property type="entry name" value="Succ_CoA_lig_flav_dom"/>
</dbReference>
<protein>
    <submittedName>
        <fullName evidence="6">6-carboxyhexanoate--CoA ligase</fullName>
    </submittedName>
</protein>
<dbReference type="Gene3D" id="3.30.470.20">
    <property type="entry name" value="ATP-grasp fold, B domain"/>
    <property type="match status" value="1"/>
</dbReference>
<dbReference type="Gene3D" id="3.40.50.720">
    <property type="entry name" value="NAD(P)-binding Rossmann-like Domain"/>
    <property type="match status" value="1"/>
</dbReference>
<keyword evidence="3" id="KW-0547">Nucleotide-binding</keyword>
<dbReference type="EMBL" id="BMFJ01000001">
    <property type="protein sequence ID" value="GGE27358.1"/>
    <property type="molecule type" value="Genomic_DNA"/>
</dbReference>
<proteinExistence type="predicted"/>
<dbReference type="Gene3D" id="3.40.50.261">
    <property type="entry name" value="Succinyl-CoA synthetase domains"/>
    <property type="match status" value="2"/>
</dbReference>
<feature type="domain" description="CoA-binding" evidence="5">
    <location>
        <begin position="7"/>
        <end position="101"/>
    </location>
</feature>
<evidence type="ECO:0000313" key="6">
    <source>
        <dbReference type="EMBL" id="GGE27358.1"/>
    </source>
</evidence>
<accession>A0A917EDV5</accession>
<dbReference type="InterPro" id="IPR003781">
    <property type="entry name" value="CoA-bd"/>
</dbReference>
<reference evidence="7" key="1">
    <citation type="journal article" date="2019" name="Int. J. Syst. Evol. Microbiol.">
        <title>The Global Catalogue of Microorganisms (GCM) 10K type strain sequencing project: providing services to taxonomists for standard genome sequencing and annotation.</title>
        <authorList>
            <consortium name="The Broad Institute Genomics Platform"/>
            <consortium name="The Broad Institute Genome Sequencing Center for Infectious Disease"/>
            <person name="Wu L."/>
            <person name="Ma J."/>
        </authorList>
    </citation>
    <scope>NUCLEOTIDE SEQUENCE [LARGE SCALE GENOMIC DNA]</scope>
    <source>
        <strain evidence="7">CGMCC 1.12664</strain>
    </source>
</reference>
<evidence type="ECO:0000256" key="2">
    <source>
        <dbReference type="ARBA" id="ARBA00022598"/>
    </source>
</evidence>
<organism evidence="6 7">
    <name type="scientific">Primorskyibacter flagellatus</name>
    <dbReference type="NCBI Taxonomy" id="1387277"/>
    <lineage>
        <taxon>Bacteria</taxon>
        <taxon>Pseudomonadati</taxon>
        <taxon>Pseudomonadota</taxon>
        <taxon>Alphaproteobacteria</taxon>
        <taxon>Rhodobacterales</taxon>
        <taxon>Roseobacteraceae</taxon>
        <taxon>Primorskyibacter</taxon>
    </lineage>
</organism>
<dbReference type="Pfam" id="PF13607">
    <property type="entry name" value="Succ_CoA_lig"/>
    <property type="match status" value="1"/>
</dbReference>
<dbReference type="Gene3D" id="3.30.1490.20">
    <property type="entry name" value="ATP-grasp fold, A domain"/>
    <property type="match status" value="1"/>
</dbReference>
<dbReference type="Pfam" id="PF13549">
    <property type="entry name" value="ATP-grasp_5"/>
    <property type="match status" value="1"/>
</dbReference>
<dbReference type="Pfam" id="PF13380">
    <property type="entry name" value="CoA_binding_2"/>
    <property type="match status" value="1"/>
</dbReference>
<keyword evidence="1" id="KW-0816">Tricarboxylic acid cycle</keyword>
<evidence type="ECO:0000259" key="5">
    <source>
        <dbReference type="SMART" id="SM00881"/>
    </source>
</evidence>
<dbReference type="AlphaFoldDB" id="A0A917EDV5"/>
<dbReference type="InterPro" id="IPR016102">
    <property type="entry name" value="Succinyl-CoA_synth-like"/>
</dbReference>
<evidence type="ECO:0000256" key="1">
    <source>
        <dbReference type="ARBA" id="ARBA00022532"/>
    </source>
</evidence>
<dbReference type="SMART" id="SM00881">
    <property type="entry name" value="CoA_binding"/>
    <property type="match status" value="1"/>
</dbReference>
<evidence type="ECO:0000256" key="4">
    <source>
        <dbReference type="ARBA" id="ARBA00022840"/>
    </source>
</evidence>
<dbReference type="GO" id="GO:0005524">
    <property type="term" value="F:ATP binding"/>
    <property type="evidence" value="ECO:0007669"/>
    <property type="project" value="UniProtKB-KW"/>
</dbReference>